<sequence>QARFLNRILSSVAFSLLYYEYVLTLPLEVERYWHSAWSCASVLFFLNRYLTIFGHIPVVVEFFGVFPQPVCRLLISVYHFESNCSRCRQLQQYHRMSSALIQGVVAGLLTLRTYALYNRSKKVLASLLLLLSVAVAITLWTIIGNRHAHRPQPTDALATSNGCDLTLSQQEGYSLALAWSTILIFDAVVFVLNVFQTVRTGWHWRGGYLRIMFRDGAVYFGILFVCYLSNILAYAVRAISIGYPVHKGVSTSLTNVLSSALVTRLMLNIRDLRIPDPAPRMIGDDMEMSNKSTIVWRRYD</sequence>
<gene>
    <name evidence="3" type="ORF">BD310DRAFT_834227</name>
</gene>
<organism evidence="3 4">
    <name type="scientific">Dichomitus squalens</name>
    <dbReference type="NCBI Taxonomy" id="114155"/>
    <lineage>
        <taxon>Eukaryota</taxon>
        <taxon>Fungi</taxon>
        <taxon>Dikarya</taxon>
        <taxon>Basidiomycota</taxon>
        <taxon>Agaricomycotina</taxon>
        <taxon>Agaricomycetes</taxon>
        <taxon>Polyporales</taxon>
        <taxon>Polyporaceae</taxon>
        <taxon>Dichomitus</taxon>
    </lineage>
</organism>
<evidence type="ECO:0000259" key="2">
    <source>
        <dbReference type="Pfam" id="PF20151"/>
    </source>
</evidence>
<proteinExistence type="predicted"/>
<feature type="non-terminal residue" evidence="3">
    <location>
        <position position="1"/>
    </location>
</feature>
<feature type="transmembrane region" description="Helical" evidence="1">
    <location>
        <begin position="216"/>
        <end position="236"/>
    </location>
</feature>
<keyword evidence="4" id="KW-1185">Reference proteome</keyword>
<keyword evidence="1" id="KW-1133">Transmembrane helix</keyword>
<evidence type="ECO:0000313" key="3">
    <source>
        <dbReference type="EMBL" id="TBU51497.1"/>
    </source>
</evidence>
<feature type="transmembrane region" description="Helical" evidence="1">
    <location>
        <begin position="123"/>
        <end position="143"/>
    </location>
</feature>
<feature type="transmembrane region" description="Helical" evidence="1">
    <location>
        <begin position="176"/>
        <end position="195"/>
    </location>
</feature>
<dbReference type="InterPro" id="IPR045340">
    <property type="entry name" value="DUF6533"/>
</dbReference>
<dbReference type="AlphaFoldDB" id="A0A4Q9PE27"/>
<name>A0A4Q9PE27_9APHY</name>
<dbReference type="Pfam" id="PF20151">
    <property type="entry name" value="DUF6533"/>
    <property type="match status" value="1"/>
</dbReference>
<feature type="domain" description="DUF6533" evidence="2">
    <location>
        <begin position="12"/>
        <end position="53"/>
    </location>
</feature>
<accession>A0A4Q9PE27</accession>
<dbReference type="Proteomes" id="UP000292082">
    <property type="component" value="Unassembled WGS sequence"/>
</dbReference>
<dbReference type="EMBL" id="ML145315">
    <property type="protein sequence ID" value="TBU51497.1"/>
    <property type="molecule type" value="Genomic_DNA"/>
</dbReference>
<evidence type="ECO:0000256" key="1">
    <source>
        <dbReference type="SAM" id="Phobius"/>
    </source>
</evidence>
<keyword evidence="1" id="KW-0812">Transmembrane</keyword>
<reference evidence="3 4" key="1">
    <citation type="submission" date="2019-01" db="EMBL/GenBank/DDBJ databases">
        <title>Draft genome sequences of three monokaryotic isolates of the white-rot basidiomycete fungus Dichomitus squalens.</title>
        <authorList>
            <consortium name="DOE Joint Genome Institute"/>
            <person name="Lopez S.C."/>
            <person name="Andreopoulos B."/>
            <person name="Pangilinan J."/>
            <person name="Lipzen A."/>
            <person name="Riley R."/>
            <person name="Ahrendt S."/>
            <person name="Ng V."/>
            <person name="Barry K."/>
            <person name="Daum C."/>
            <person name="Grigoriev I.V."/>
            <person name="Hilden K.S."/>
            <person name="Makela M.R."/>
            <person name="de Vries R.P."/>
        </authorList>
    </citation>
    <scope>NUCLEOTIDE SEQUENCE [LARGE SCALE GENOMIC DNA]</scope>
    <source>
        <strain evidence="3 4">CBS 464.89</strain>
    </source>
</reference>
<keyword evidence="1" id="KW-0472">Membrane</keyword>
<protein>
    <recommendedName>
        <fullName evidence="2">DUF6533 domain-containing protein</fullName>
    </recommendedName>
</protein>
<evidence type="ECO:0000313" key="4">
    <source>
        <dbReference type="Proteomes" id="UP000292082"/>
    </source>
</evidence>